<evidence type="ECO:0008006" key="4">
    <source>
        <dbReference type="Google" id="ProtNLM"/>
    </source>
</evidence>
<keyword evidence="3" id="KW-1185">Reference proteome</keyword>
<protein>
    <recommendedName>
        <fullName evidence="4">HEAT repeat domain-containing protein</fullName>
    </recommendedName>
</protein>
<accession>A0A316TJU3</accession>
<sequence length="234" mass="26427">MAGRWRDADLLRALRYAKGDDRAVLFNALADSVGSEAPIQLRGLYTSEMGAARSNALHALARRCGPAATDVLSEALRSRSIEVQGKAASELAESGTADAAEAVFEWLDRKLGRRRRETTWDPYELPSAIRFAVRHGLHAEVARIIAKHWAALDRDEQDWLRRTWPALFDGTDVPAIATGVRPPEQVQEDVYEDQRRGRAAKREEPEARAKQDDEYVRKALRNAERNRRRIESDD</sequence>
<feature type="region of interest" description="Disordered" evidence="1">
    <location>
        <begin position="174"/>
        <end position="234"/>
    </location>
</feature>
<dbReference type="Gene3D" id="1.25.10.10">
    <property type="entry name" value="Leucine-rich Repeat Variant"/>
    <property type="match status" value="1"/>
</dbReference>
<gene>
    <name evidence="2" type="ORF">DJ010_07180</name>
</gene>
<dbReference type="AlphaFoldDB" id="A0A316TJU3"/>
<dbReference type="SUPFAM" id="SSF48371">
    <property type="entry name" value="ARM repeat"/>
    <property type="match status" value="1"/>
</dbReference>
<evidence type="ECO:0000256" key="1">
    <source>
        <dbReference type="SAM" id="MobiDB-lite"/>
    </source>
</evidence>
<feature type="compositionally biased region" description="Basic and acidic residues" evidence="1">
    <location>
        <begin position="192"/>
        <end position="234"/>
    </location>
</feature>
<name>A0A316TJU3_9ACTN</name>
<dbReference type="Pfam" id="PF13646">
    <property type="entry name" value="HEAT_2"/>
    <property type="match status" value="1"/>
</dbReference>
<evidence type="ECO:0000313" key="2">
    <source>
        <dbReference type="EMBL" id="PWN03841.1"/>
    </source>
</evidence>
<dbReference type="EMBL" id="QGDD01000002">
    <property type="protein sequence ID" value="PWN03841.1"/>
    <property type="molecule type" value="Genomic_DNA"/>
</dbReference>
<evidence type="ECO:0000313" key="3">
    <source>
        <dbReference type="Proteomes" id="UP000245507"/>
    </source>
</evidence>
<dbReference type="OrthoDB" id="3578774at2"/>
<dbReference type="InterPro" id="IPR011989">
    <property type="entry name" value="ARM-like"/>
</dbReference>
<reference evidence="2 3" key="1">
    <citation type="submission" date="2018-05" db="EMBL/GenBank/DDBJ databases">
        <title>Nocardioides silvaticus genome.</title>
        <authorList>
            <person name="Li C."/>
            <person name="Wang G."/>
        </authorList>
    </citation>
    <scope>NUCLEOTIDE SEQUENCE [LARGE SCALE GENOMIC DNA]</scope>
    <source>
        <strain evidence="2 3">CCTCC AB 2018079</strain>
    </source>
</reference>
<dbReference type="InterPro" id="IPR016024">
    <property type="entry name" value="ARM-type_fold"/>
</dbReference>
<dbReference type="Proteomes" id="UP000245507">
    <property type="component" value="Unassembled WGS sequence"/>
</dbReference>
<organism evidence="2 3">
    <name type="scientific">Nocardioides silvaticus</name>
    <dbReference type="NCBI Taxonomy" id="2201891"/>
    <lineage>
        <taxon>Bacteria</taxon>
        <taxon>Bacillati</taxon>
        <taxon>Actinomycetota</taxon>
        <taxon>Actinomycetes</taxon>
        <taxon>Propionibacteriales</taxon>
        <taxon>Nocardioidaceae</taxon>
        <taxon>Nocardioides</taxon>
    </lineage>
</organism>
<comment type="caution">
    <text evidence="2">The sequence shown here is derived from an EMBL/GenBank/DDBJ whole genome shotgun (WGS) entry which is preliminary data.</text>
</comment>
<dbReference type="RefSeq" id="WP_109692929.1">
    <property type="nucleotide sequence ID" value="NZ_QGDD01000002.1"/>
</dbReference>
<proteinExistence type="predicted"/>